<dbReference type="EMBL" id="MRDB01000113">
    <property type="protein sequence ID" value="RKL22907.1"/>
    <property type="molecule type" value="Genomic_DNA"/>
</dbReference>
<proteinExistence type="predicted"/>
<sequence>MKAPRFIRISWAIAAPMGARVCRSSIRRWEARDMPKSSCLAFGTKTYYRPIEVAIRWAGLLRFELRILEALGSRAIPDMSDFPRWPMLRLFAERIFDALAHDELPFGKAGIAHESQRLALDDPDLIVRHVDLRAWMSYYYPGERPQFLFDEIERELHPAVNLATLNVLLADREASKVQLAELVQLHAALRAQYEALAKEHAVRIAESGGERELGLRSESTYLNIIGGLLTLLLGKSPAGKSYSSFQNMDAVVSALLAHHEGRPGISERTLWSKLAQARRHLEASR</sequence>
<gene>
    <name evidence="1" type="ORF">BFJ72_g14558</name>
</gene>
<accession>A0A420S0W7</accession>
<evidence type="ECO:0008006" key="3">
    <source>
        <dbReference type="Google" id="ProtNLM"/>
    </source>
</evidence>
<protein>
    <recommendedName>
        <fullName evidence="3">Receptor protein-tyrosine kinase</fullName>
    </recommendedName>
</protein>
<organism evidence="1 2">
    <name type="scientific">Gibberella intermedia</name>
    <name type="common">Bulb rot disease fungus</name>
    <name type="synonym">Fusarium proliferatum</name>
    <dbReference type="NCBI Taxonomy" id="948311"/>
    <lineage>
        <taxon>Eukaryota</taxon>
        <taxon>Fungi</taxon>
        <taxon>Dikarya</taxon>
        <taxon>Ascomycota</taxon>
        <taxon>Pezizomycotina</taxon>
        <taxon>Sordariomycetes</taxon>
        <taxon>Hypocreomycetidae</taxon>
        <taxon>Hypocreales</taxon>
        <taxon>Nectriaceae</taxon>
        <taxon>Fusarium</taxon>
        <taxon>Fusarium fujikuroi species complex</taxon>
    </lineage>
</organism>
<name>A0A420S0W7_GIBIN</name>
<reference evidence="1 2" key="1">
    <citation type="journal article" date="2018" name="Sci. Rep.">
        <title>Characterisation of pathogen-specific regions and novel effector candidates in Fusarium oxysporum f. sp. cepae.</title>
        <authorList>
            <person name="Armitage A.D."/>
            <person name="Taylor A."/>
            <person name="Sobczyk M.K."/>
            <person name="Baxter L."/>
            <person name="Greenfield B.P."/>
            <person name="Bates H.J."/>
            <person name="Wilson F."/>
            <person name="Jackson A.C."/>
            <person name="Ott S."/>
            <person name="Harrison R.J."/>
            <person name="Clarkson J.P."/>
        </authorList>
    </citation>
    <scope>NUCLEOTIDE SEQUENCE [LARGE SCALE GENOMIC DNA]</scope>
    <source>
        <strain evidence="1 2">Fp_A8</strain>
    </source>
</reference>
<evidence type="ECO:0000313" key="1">
    <source>
        <dbReference type="EMBL" id="RKL22907.1"/>
    </source>
</evidence>
<evidence type="ECO:0000313" key="2">
    <source>
        <dbReference type="Proteomes" id="UP000283569"/>
    </source>
</evidence>
<comment type="caution">
    <text evidence="1">The sequence shown here is derived from an EMBL/GenBank/DDBJ whole genome shotgun (WGS) entry which is preliminary data.</text>
</comment>
<dbReference type="Proteomes" id="UP000283569">
    <property type="component" value="Unassembled WGS sequence"/>
</dbReference>
<dbReference type="AlphaFoldDB" id="A0A420S0W7"/>